<feature type="binding site" evidence="11">
    <location>
        <position position="73"/>
    </location>
    <ligand>
        <name>ATP</name>
        <dbReference type="ChEBI" id="CHEBI:30616"/>
    </ligand>
</feature>
<dbReference type="GO" id="GO:0005737">
    <property type="term" value="C:cytoplasm"/>
    <property type="evidence" value="ECO:0007669"/>
    <property type="project" value="UniProtKB-SubCell"/>
</dbReference>
<dbReference type="SUPFAM" id="SSF53633">
    <property type="entry name" value="Carbamate kinase-like"/>
    <property type="match status" value="1"/>
</dbReference>
<feature type="binding site" evidence="11">
    <location>
        <position position="87"/>
    </location>
    <ligand>
        <name>UMP</name>
        <dbReference type="ChEBI" id="CHEBI:57865"/>
    </ligand>
</feature>
<comment type="catalytic activity">
    <reaction evidence="10 11">
        <text>UMP + ATP = UDP + ADP</text>
        <dbReference type="Rhea" id="RHEA:24400"/>
        <dbReference type="ChEBI" id="CHEBI:30616"/>
        <dbReference type="ChEBI" id="CHEBI:57865"/>
        <dbReference type="ChEBI" id="CHEBI:58223"/>
        <dbReference type="ChEBI" id="CHEBI:456216"/>
        <dbReference type="EC" id="2.7.4.22"/>
    </reaction>
</comment>
<comment type="subcellular location">
    <subcellularLocation>
        <location evidence="1 11">Cytoplasm</location>
    </subcellularLocation>
</comment>
<evidence type="ECO:0000256" key="6">
    <source>
        <dbReference type="ARBA" id="ARBA00022741"/>
    </source>
</evidence>
<evidence type="ECO:0000256" key="2">
    <source>
        <dbReference type="ARBA" id="ARBA00004791"/>
    </source>
</evidence>
<dbReference type="GO" id="GO:0044210">
    <property type="term" value="P:'de novo' CTP biosynthetic process"/>
    <property type="evidence" value="ECO:0007669"/>
    <property type="project" value="UniProtKB-UniRule"/>
</dbReference>
<keyword evidence="7 11" id="KW-0418">Kinase</keyword>
<evidence type="ECO:0000313" key="14">
    <source>
        <dbReference type="Proteomes" id="UP000034544"/>
    </source>
</evidence>
<evidence type="ECO:0000256" key="4">
    <source>
        <dbReference type="ARBA" id="ARBA00022490"/>
    </source>
</evidence>
<feature type="binding site" evidence="11">
    <location>
        <begin position="26"/>
        <end position="29"/>
    </location>
    <ligand>
        <name>ATP</name>
        <dbReference type="ChEBI" id="CHEBI:30616"/>
    </ligand>
</feature>
<comment type="caution">
    <text evidence="13">The sequence shown here is derived from an EMBL/GenBank/DDBJ whole genome shotgun (WGS) entry which is preliminary data.</text>
</comment>
<evidence type="ECO:0000259" key="12">
    <source>
        <dbReference type="Pfam" id="PF00696"/>
    </source>
</evidence>
<dbReference type="CDD" id="cd04254">
    <property type="entry name" value="AAK_UMPK-PyrH-Ec"/>
    <property type="match status" value="1"/>
</dbReference>
<dbReference type="HAMAP" id="MF_01220_B">
    <property type="entry name" value="PyrH_B"/>
    <property type="match status" value="1"/>
</dbReference>
<dbReference type="GO" id="GO:0033862">
    <property type="term" value="F:UMP kinase activity"/>
    <property type="evidence" value="ECO:0007669"/>
    <property type="project" value="UniProtKB-EC"/>
</dbReference>
<proteinExistence type="inferred from homology"/>
<name>A0A0G0W4E2_UNCKA</name>
<comment type="function">
    <text evidence="11">Catalyzes the reversible phosphorylation of UMP to UDP.</text>
</comment>
<dbReference type="EC" id="2.7.4.22" evidence="11"/>
<dbReference type="InterPro" id="IPR036393">
    <property type="entry name" value="AceGlu_kinase-like_sf"/>
</dbReference>
<dbReference type="InterPro" id="IPR011817">
    <property type="entry name" value="Uridylate_kinase"/>
</dbReference>
<feature type="binding site" evidence="11">
    <location>
        <position position="182"/>
    </location>
    <ligand>
        <name>ATP</name>
        <dbReference type="ChEBI" id="CHEBI:30616"/>
    </ligand>
</feature>
<protein>
    <recommendedName>
        <fullName evidence="11">Uridylate kinase</fullName>
        <shortName evidence="11">UK</shortName>
        <ecNumber evidence="11">2.7.4.22</ecNumber>
    </recommendedName>
    <alternativeName>
        <fullName evidence="11">Uridine monophosphate kinase</fullName>
        <shortName evidence="11">UMP kinase</shortName>
        <shortName evidence="11">UMPK</shortName>
    </alternativeName>
</protein>
<evidence type="ECO:0000256" key="3">
    <source>
        <dbReference type="ARBA" id="ARBA00007614"/>
    </source>
</evidence>
<feature type="domain" description="Aspartate/glutamate/uridylate kinase" evidence="12">
    <location>
        <begin position="21"/>
        <end position="230"/>
    </location>
</feature>
<dbReference type="UniPathway" id="UPA00159">
    <property type="reaction ID" value="UER00275"/>
</dbReference>
<organism evidence="13 14">
    <name type="scientific">candidate division WWE3 bacterium GW2011_GWE1_41_27</name>
    <dbReference type="NCBI Taxonomy" id="1619131"/>
    <lineage>
        <taxon>Bacteria</taxon>
        <taxon>Katanobacteria</taxon>
    </lineage>
</organism>
<evidence type="ECO:0000256" key="10">
    <source>
        <dbReference type="ARBA" id="ARBA00047767"/>
    </source>
</evidence>
<dbReference type="GO" id="GO:0006225">
    <property type="term" value="P:UDP biosynthetic process"/>
    <property type="evidence" value="ECO:0007669"/>
    <property type="project" value="TreeGrafter"/>
</dbReference>
<dbReference type="AlphaFoldDB" id="A0A0G0W4E2"/>
<keyword evidence="8 11" id="KW-0067">ATP-binding</keyword>
<dbReference type="Gene3D" id="3.40.1160.10">
    <property type="entry name" value="Acetylglutamate kinase-like"/>
    <property type="match status" value="1"/>
</dbReference>
<evidence type="ECO:0000256" key="1">
    <source>
        <dbReference type="ARBA" id="ARBA00004496"/>
    </source>
</evidence>
<accession>A0A0G0W4E2</accession>
<keyword evidence="5 11" id="KW-0808">Transferase</keyword>
<feature type="binding site" evidence="11">
    <location>
        <position position="69"/>
    </location>
    <ligand>
        <name>ATP</name>
        <dbReference type="ChEBI" id="CHEBI:30616"/>
    </ligand>
</feature>
<evidence type="ECO:0000256" key="11">
    <source>
        <dbReference type="HAMAP-Rule" id="MF_01220"/>
    </source>
</evidence>
<evidence type="ECO:0000313" key="13">
    <source>
        <dbReference type="EMBL" id="KKS07874.1"/>
    </source>
</evidence>
<comment type="activity regulation">
    <text evidence="11">Inhibited by UTP.</text>
</comment>
<dbReference type="Proteomes" id="UP000034544">
    <property type="component" value="Unassembled WGS sequence"/>
</dbReference>
<dbReference type="InterPro" id="IPR001048">
    <property type="entry name" value="Asp/Glu/Uridylate_kinase"/>
</dbReference>
<feature type="binding site" evidence="11">
    <location>
        <begin position="149"/>
        <end position="156"/>
    </location>
    <ligand>
        <name>UMP</name>
        <dbReference type="ChEBI" id="CHEBI:57865"/>
    </ligand>
</feature>
<evidence type="ECO:0000256" key="8">
    <source>
        <dbReference type="ARBA" id="ARBA00022840"/>
    </source>
</evidence>
<feature type="binding site" evidence="11">
    <location>
        <position position="185"/>
    </location>
    <ligand>
        <name>ATP</name>
        <dbReference type="ChEBI" id="CHEBI:30616"/>
    </ligand>
</feature>
<comment type="subunit">
    <text evidence="11">Homohexamer.</text>
</comment>
<dbReference type="PANTHER" id="PTHR42833">
    <property type="entry name" value="URIDYLATE KINASE"/>
    <property type="match status" value="1"/>
</dbReference>
<dbReference type="Pfam" id="PF00696">
    <property type="entry name" value="AA_kinase"/>
    <property type="match status" value="1"/>
</dbReference>
<dbReference type="EMBL" id="LCBF01000001">
    <property type="protein sequence ID" value="KKS07874.1"/>
    <property type="molecule type" value="Genomic_DNA"/>
</dbReference>
<reference evidence="13 14" key="1">
    <citation type="journal article" date="2015" name="Nature">
        <title>rRNA introns, odd ribosomes, and small enigmatic genomes across a large radiation of phyla.</title>
        <authorList>
            <person name="Brown C.T."/>
            <person name="Hug L.A."/>
            <person name="Thomas B.C."/>
            <person name="Sharon I."/>
            <person name="Castelle C.J."/>
            <person name="Singh A."/>
            <person name="Wilkins M.J."/>
            <person name="Williams K.H."/>
            <person name="Banfield J.F."/>
        </authorList>
    </citation>
    <scope>NUCLEOTIDE SEQUENCE [LARGE SCALE GENOMIC DNA]</scope>
</reference>
<sequence>MSTGTVNVNMTAMPTGNTEPKRLILKVSGELFSTNESHISFEKYNEVAGRLIGIVESTGIQLAMVVGGGNIFRGRERSHEVDSAEADSMGMLATVINGVALREALVRQGAEDTRLMTAFHLPDFAEPYIRLKARHHLNNHRMVILAGGLGKPNFSTDSAVAQYAHELKCSMVLKASTVDGVYDKDPKTNKDAVKLGRITFQEALERHLMVMDSTAFAMCMLSEIPIFIFNIHDLERIPDIVRGDFSFGSLICSK</sequence>
<evidence type="ECO:0000256" key="5">
    <source>
        <dbReference type="ARBA" id="ARBA00022679"/>
    </source>
</evidence>
<dbReference type="PATRIC" id="fig|1619131.3.peg.46"/>
<dbReference type="PANTHER" id="PTHR42833:SF4">
    <property type="entry name" value="URIDYLATE KINASE PUMPKIN, CHLOROPLASTIC"/>
    <property type="match status" value="1"/>
</dbReference>
<evidence type="ECO:0000256" key="9">
    <source>
        <dbReference type="ARBA" id="ARBA00022975"/>
    </source>
</evidence>
<comment type="pathway">
    <text evidence="2 11">Pyrimidine metabolism; CTP biosynthesis via de novo pathway; UDP from UMP (UMPK route): step 1/1.</text>
</comment>
<comment type="caution">
    <text evidence="11">Lacks conserved residue(s) required for the propagation of feature annotation.</text>
</comment>
<keyword evidence="9 11" id="KW-0665">Pyrimidine biosynthesis</keyword>
<keyword evidence="4 11" id="KW-0963">Cytoplasm</keyword>
<dbReference type="InterPro" id="IPR015963">
    <property type="entry name" value="Uridylate_kinase_bac"/>
</dbReference>
<keyword evidence="6 11" id="KW-0547">Nucleotide-binding</keyword>
<comment type="similarity">
    <text evidence="3 11">Belongs to the UMP kinase family.</text>
</comment>
<dbReference type="GO" id="GO:0005524">
    <property type="term" value="F:ATP binding"/>
    <property type="evidence" value="ECO:0007669"/>
    <property type="project" value="UniProtKB-KW"/>
</dbReference>
<gene>
    <name evidence="11" type="primary">pyrH</name>
    <name evidence="13" type="ORF">UU59_C0001G0047</name>
</gene>
<evidence type="ECO:0000256" key="7">
    <source>
        <dbReference type="ARBA" id="ARBA00022777"/>
    </source>
</evidence>
<feature type="binding site" evidence="11">
    <location>
        <position position="68"/>
    </location>
    <ligand>
        <name>UMP</name>
        <dbReference type="ChEBI" id="CHEBI:57865"/>
    </ligand>
</feature>
<dbReference type="PIRSF" id="PIRSF005650">
    <property type="entry name" value="Uridylate_kin"/>
    <property type="match status" value="1"/>
</dbReference>